<proteinExistence type="predicted"/>
<comment type="caution">
    <text evidence="2">The sequence shown here is derived from an EMBL/GenBank/DDBJ whole genome shotgun (WGS) entry which is preliminary data.</text>
</comment>
<dbReference type="OrthoDB" id="7029921at2"/>
<organism evidence="2 3">
    <name type="scientific">Pseudomonas nabeulensis</name>
    <dbReference type="NCBI Taxonomy" id="2293833"/>
    <lineage>
        <taxon>Bacteria</taxon>
        <taxon>Pseudomonadati</taxon>
        <taxon>Pseudomonadota</taxon>
        <taxon>Gammaproteobacteria</taxon>
        <taxon>Pseudomonadales</taxon>
        <taxon>Pseudomonadaceae</taxon>
        <taxon>Pseudomonas</taxon>
    </lineage>
</organism>
<sequence>MKVRALASISGPMGRKVAGDEFVVSAVDAQSLIDRKLVEPVPVEVAPATPTEKPTKSKAAAEE</sequence>
<evidence type="ECO:0000313" key="3">
    <source>
        <dbReference type="Proteomes" id="UP000297734"/>
    </source>
</evidence>
<evidence type="ECO:0000313" key="2">
    <source>
        <dbReference type="EMBL" id="TFY92965.1"/>
    </source>
</evidence>
<dbReference type="AlphaFoldDB" id="A0A4Z0B1X7"/>
<gene>
    <name evidence="2" type="ORF">DYL61_16340</name>
</gene>
<feature type="region of interest" description="Disordered" evidence="1">
    <location>
        <begin position="44"/>
        <end position="63"/>
    </location>
</feature>
<evidence type="ECO:0000256" key="1">
    <source>
        <dbReference type="SAM" id="MobiDB-lite"/>
    </source>
</evidence>
<protein>
    <submittedName>
        <fullName evidence="2">Uncharacterized protein</fullName>
    </submittedName>
</protein>
<feature type="compositionally biased region" description="Basic and acidic residues" evidence="1">
    <location>
        <begin position="53"/>
        <end position="63"/>
    </location>
</feature>
<keyword evidence="3" id="KW-1185">Reference proteome</keyword>
<reference evidence="2 3" key="1">
    <citation type="journal article" date="2019" name="Syst. Appl. Microbiol.">
        <title>New species of pathogenic Pseudomonas isolated from citrus in Tunisia: Proposal of Pseudomonas kairouanensis sp. nov. and Pseudomonas nabeulensis sp. nov.</title>
        <authorList>
            <person name="Oueslati M."/>
            <person name="Mulet M."/>
            <person name="Gomila M."/>
            <person name="Berge O."/>
            <person name="Hajlaoui M.R."/>
            <person name="Lalucat J."/>
            <person name="Sadfi-Zouaoui N."/>
            <person name="Garcia-Valdes E."/>
        </authorList>
    </citation>
    <scope>NUCLEOTIDE SEQUENCE [LARGE SCALE GENOMIC DNA]</scope>
    <source>
        <strain evidence="2 3">E10B</strain>
    </source>
</reference>
<dbReference type="RefSeq" id="WP_135309171.1">
    <property type="nucleotide sequence ID" value="NZ_QUZT01000029.1"/>
</dbReference>
<dbReference type="Proteomes" id="UP000297734">
    <property type="component" value="Unassembled WGS sequence"/>
</dbReference>
<dbReference type="EMBL" id="QUZT01000029">
    <property type="protein sequence ID" value="TFY92965.1"/>
    <property type="molecule type" value="Genomic_DNA"/>
</dbReference>
<accession>A0A4Z0B1X7</accession>
<name>A0A4Z0B1X7_9PSED</name>